<organism evidence="1">
    <name type="scientific">marine metagenome</name>
    <dbReference type="NCBI Taxonomy" id="408172"/>
    <lineage>
        <taxon>unclassified sequences</taxon>
        <taxon>metagenomes</taxon>
        <taxon>ecological metagenomes</taxon>
    </lineage>
</organism>
<dbReference type="AlphaFoldDB" id="A0A382BEL2"/>
<name>A0A382BEL2_9ZZZZ</name>
<accession>A0A382BEL2</accession>
<dbReference type="EMBL" id="UINC01029264">
    <property type="protein sequence ID" value="SVB11693.1"/>
    <property type="molecule type" value="Genomic_DNA"/>
</dbReference>
<sequence length="401" mass="44278">MVGIYNRVFLVLILLATHNPLMAQMQSKSQDLNVTVSGDIYEYATYYVSSFDISNGSTNVLIFRYVLSSDVYPIFITVRFKASMISPGLGIDNETTIVEILTDPFQIEAGLVFDNRDLSADATTIQDMSGNQIELTGSLEDVLDPMTAEAIMQTILTSGKLSDGEYTFSVIIEAGLTEDELSIVFEDSKTFIIQTTASIVLESPGGPLEDVIDNLVYTNFPMFQWSAGSPVSGSNSFIRVAEFDSDIHSSLDDAIEDQRVLPFNQSEDWYLLENITSFQYPFSEAYPLEPGNIYCWQIRMTLPTTAGDDDLLSPIFAFKIGEAGGIETTGSITDPFLIMLQQALGDDQFNSLFGPGNSLEGFAPNGQMEINETTVDQASINYLLNQILSQNYQINSIQVEE</sequence>
<proteinExistence type="predicted"/>
<gene>
    <name evidence="1" type="ORF">METZ01_LOCUS164547</name>
</gene>
<protein>
    <submittedName>
        <fullName evidence="1">Uncharacterized protein</fullName>
    </submittedName>
</protein>
<evidence type="ECO:0000313" key="1">
    <source>
        <dbReference type="EMBL" id="SVB11693.1"/>
    </source>
</evidence>
<reference evidence="1" key="1">
    <citation type="submission" date="2018-05" db="EMBL/GenBank/DDBJ databases">
        <authorList>
            <person name="Lanie J.A."/>
            <person name="Ng W.-L."/>
            <person name="Kazmierczak K.M."/>
            <person name="Andrzejewski T.M."/>
            <person name="Davidsen T.M."/>
            <person name="Wayne K.J."/>
            <person name="Tettelin H."/>
            <person name="Glass J.I."/>
            <person name="Rusch D."/>
            <person name="Podicherti R."/>
            <person name="Tsui H.-C.T."/>
            <person name="Winkler M.E."/>
        </authorList>
    </citation>
    <scope>NUCLEOTIDE SEQUENCE</scope>
</reference>